<evidence type="ECO:0000313" key="3">
    <source>
        <dbReference type="Proteomes" id="UP000051223"/>
    </source>
</evidence>
<dbReference type="Proteomes" id="UP000051223">
    <property type="component" value="Unassembled WGS sequence"/>
</dbReference>
<proteinExistence type="predicted"/>
<dbReference type="Gene3D" id="1.10.10.10">
    <property type="entry name" value="Winged helix-like DNA-binding domain superfamily/Winged helix DNA-binding domain"/>
    <property type="match status" value="1"/>
</dbReference>
<dbReference type="STRING" id="1423754.FC39_GL000783"/>
<organism evidence="2 3">
    <name type="scientific">Lactobacillus hamsteri DSM 5661 = JCM 6256</name>
    <dbReference type="NCBI Taxonomy" id="1423754"/>
    <lineage>
        <taxon>Bacteria</taxon>
        <taxon>Bacillati</taxon>
        <taxon>Bacillota</taxon>
        <taxon>Bacilli</taxon>
        <taxon>Lactobacillales</taxon>
        <taxon>Lactobacillaceae</taxon>
        <taxon>Lactobacillus</taxon>
    </lineage>
</organism>
<dbReference type="AlphaFoldDB" id="A0A0R1YCT9"/>
<dbReference type="InterPro" id="IPR036390">
    <property type="entry name" value="WH_DNA-bd_sf"/>
</dbReference>
<dbReference type="InterPro" id="IPR000835">
    <property type="entry name" value="HTH_MarR-typ"/>
</dbReference>
<dbReference type="eggNOG" id="COG1846">
    <property type="taxonomic scope" value="Bacteria"/>
</dbReference>
<evidence type="ECO:0000259" key="1">
    <source>
        <dbReference type="SMART" id="SM00347"/>
    </source>
</evidence>
<dbReference type="PATRIC" id="fig|1423754.3.peg.804"/>
<dbReference type="Pfam" id="PF12802">
    <property type="entry name" value="MarR_2"/>
    <property type="match status" value="1"/>
</dbReference>
<feature type="domain" description="HTH marR-type" evidence="1">
    <location>
        <begin position="10"/>
        <end position="110"/>
    </location>
</feature>
<evidence type="ECO:0000313" key="2">
    <source>
        <dbReference type="EMBL" id="KRM40311.1"/>
    </source>
</evidence>
<reference evidence="2 3" key="1">
    <citation type="journal article" date="2015" name="Genome Announc.">
        <title>Expanding the biotechnology potential of lactobacilli through comparative genomics of 213 strains and associated genera.</title>
        <authorList>
            <person name="Sun Z."/>
            <person name="Harris H.M."/>
            <person name="McCann A."/>
            <person name="Guo C."/>
            <person name="Argimon S."/>
            <person name="Zhang W."/>
            <person name="Yang X."/>
            <person name="Jeffery I.B."/>
            <person name="Cooney J.C."/>
            <person name="Kagawa T.F."/>
            <person name="Liu W."/>
            <person name="Song Y."/>
            <person name="Salvetti E."/>
            <person name="Wrobel A."/>
            <person name="Rasinkangas P."/>
            <person name="Parkhill J."/>
            <person name="Rea M.C."/>
            <person name="O'Sullivan O."/>
            <person name="Ritari J."/>
            <person name="Douillard F.P."/>
            <person name="Paul Ross R."/>
            <person name="Yang R."/>
            <person name="Briner A.E."/>
            <person name="Felis G.E."/>
            <person name="de Vos W.M."/>
            <person name="Barrangou R."/>
            <person name="Klaenhammer T.R."/>
            <person name="Caufield P.W."/>
            <person name="Cui Y."/>
            <person name="Zhang H."/>
            <person name="O'Toole P.W."/>
        </authorList>
    </citation>
    <scope>NUCLEOTIDE SEQUENCE [LARGE SCALE GENOMIC DNA]</scope>
    <source>
        <strain evidence="2 3">DSM 5661</strain>
    </source>
</reference>
<dbReference type="EMBL" id="AZGI01000025">
    <property type="protein sequence ID" value="KRM40311.1"/>
    <property type="molecule type" value="Genomic_DNA"/>
</dbReference>
<dbReference type="GO" id="GO:0003700">
    <property type="term" value="F:DNA-binding transcription factor activity"/>
    <property type="evidence" value="ECO:0007669"/>
    <property type="project" value="InterPro"/>
</dbReference>
<protein>
    <submittedName>
        <fullName evidence="2">Transcriptional regulator</fullName>
    </submittedName>
</protein>
<sequence length="137" mass="16202">MVKGSKLYQEWDKHNQLSGYLTVILYELILRGKLTQRELVDLSGMPKQSINKGIRILQEKEYLQMTVDQKDKRIKFCELTESGKLYAQKKIQPLFELENKTAEKMGIEKMEMLLNLSDEWNDTFSHFLKEQKGKENK</sequence>
<keyword evidence="3" id="KW-1185">Reference proteome</keyword>
<comment type="caution">
    <text evidence="2">The sequence shown here is derived from an EMBL/GenBank/DDBJ whole genome shotgun (WGS) entry which is preliminary data.</text>
</comment>
<gene>
    <name evidence="2" type="ORF">FC39_GL000783</name>
</gene>
<accession>A0A0R1YCT9</accession>
<dbReference type="SMART" id="SM00347">
    <property type="entry name" value="HTH_MARR"/>
    <property type="match status" value="1"/>
</dbReference>
<dbReference type="SUPFAM" id="SSF46785">
    <property type="entry name" value="Winged helix' DNA-binding domain"/>
    <property type="match status" value="1"/>
</dbReference>
<dbReference type="InterPro" id="IPR036388">
    <property type="entry name" value="WH-like_DNA-bd_sf"/>
</dbReference>
<name>A0A0R1YCT9_9LACO</name>